<dbReference type="Proteomes" id="UP001497535">
    <property type="component" value="Unassembled WGS sequence"/>
</dbReference>
<comment type="caution">
    <text evidence="1">The sequence shown here is derived from an EMBL/GenBank/DDBJ whole genome shotgun (WGS) entry which is preliminary data.</text>
</comment>
<organism evidence="1 2">
    <name type="scientific">Meloidogyne enterolobii</name>
    <name type="common">Root-knot nematode worm</name>
    <name type="synonym">Meloidogyne mayaguensis</name>
    <dbReference type="NCBI Taxonomy" id="390850"/>
    <lineage>
        <taxon>Eukaryota</taxon>
        <taxon>Metazoa</taxon>
        <taxon>Ecdysozoa</taxon>
        <taxon>Nematoda</taxon>
        <taxon>Chromadorea</taxon>
        <taxon>Rhabditida</taxon>
        <taxon>Tylenchina</taxon>
        <taxon>Tylenchomorpha</taxon>
        <taxon>Tylenchoidea</taxon>
        <taxon>Meloidogynidae</taxon>
        <taxon>Meloidogyninae</taxon>
        <taxon>Meloidogyne</taxon>
    </lineage>
</organism>
<sequence>MSIPLNPFPSRCRDRQTPPNFAKRPQTLPQTLPPFASSPSSSISPLPLSKFSLIYSLILQQVLSKLPFPPQATLHRQPAPSRANILAKSGSTALAANHAQSPPY</sequence>
<dbReference type="EMBL" id="CAVMJV010000003">
    <property type="protein sequence ID" value="CAK5021070.1"/>
    <property type="molecule type" value="Genomic_DNA"/>
</dbReference>
<evidence type="ECO:0000313" key="2">
    <source>
        <dbReference type="Proteomes" id="UP001497535"/>
    </source>
</evidence>
<evidence type="ECO:0000313" key="1">
    <source>
        <dbReference type="EMBL" id="CAK5021070.1"/>
    </source>
</evidence>
<reference evidence="1" key="1">
    <citation type="submission" date="2023-11" db="EMBL/GenBank/DDBJ databases">
        <authorList>
            <person name="Poullet M."/>
        </authorList>
    </citation>
    <scope>NUCLEOTIDE SEQUENCE</scope>
    <source>
        <strain evidence="1">E1834</strain>
    </source>
</reference>
<name>A0ACB0XX03_MELEN</name>
<protein>
    <submittedName>
        <fullName evidence="1">Uncharacterized protein</fullName>
    </submittedName>
</protein>
<gene>
    <name evidence="1" type="ORF">MENTE1834_LOCUS4620</name>
</gene>
<accession>A0ACB0XX03</accession>
<keyword evidence="2" id="KW-1185">Reference proteome</keyword>
<proteinExistence type="predicted"/>